<feature type="transmembrane region" description="Helical" evidence="5">
    <location>
        <begin position="78"/>
        <end position="102"/>
    </location>
</feature>
<feature type="domain" description="DUF1232" evidence="6">
    <location>
        <begin position="18"/>
        <end position="49"/>
    </location>
</feature>
<dbReference type="Pfam" id="PF06803">
    <property type="entry name" value="DUF1232"/>
    <property type="match status" value="1"/>
</dbReference>
<gene>
    <name evidence="7" type="ORF">QWT87_13285</name>
</gene>
<proteinExistence type="predicted"/>
<evidence type="ECO:0000256" key="4">
    <source>
        <dbReference type="ARBA" id="ARBA00023136"/>
    </source>
</evidence>
<evidence type="ECO:0000256" key="3">
    <source>
        <dbReference type="ARBA" id="ARBA00022989"/>
    </source>
</evidence>
<dbReference type="InterPro" id="IPR010652">
    <property type="entry name" value="DUF1232"/>
</dbReference>
<dbReference type="EMBL" id="JAULSJ010000020">
    <property type="protein sequence ID" value="MDO3425868.1"/>
    <property type="molecule type" value="Genomic_DNA"/>
</dbReference>
<organism evidence="7 8">
    <name type="scientific">Chryseobacterium urinae</name>
    <dbReference type="NCBI Taxonomy" id="3058400"/>
    <lineage>
        <taxon>Bacteria</taxon>
        <taxon>Pseudomonadati</taxon>
        <taxon>Bacteroidota</taxon>
        <taxon>Flavobacteriia</taxon>
        <taxon>Flavobacteriales</taxon>
        <taxon>Weeksellaceae</taxon>
        <taxon>Chryseobacterium group</taxon>
        <taxon>Chryseobacterium</taxon>
    </lineage>
</organism>
<reference evidence="7" key="1">
    <citation type="submission" date="2023-07" db="EMBL/GenBank/DDBJ databases">
        <title>AMR profile of multidrug- resistance Chryseobacterium gambrini related strain.</title>
        <authorList>
            <person name="Kirdat K."/>
            <person name="Bhatt A."/>
            <person name="Kuyare S."/>
            <person name="Yadav A."/>
        </authorList>
    </citation>
    <scope>NUCLEOTIDE SEQUENCE</scope>
    <source>
        <strain evidence="7">APV-1</strain>
    </source>
</reference>
<evidence type="ECO:0000313" key="8">
    <source>
        <dbReference type="Proteomes" id="UP001168128"/>
    </source>
</evidence>
<accession>A0ABT8U466</accession>
<evidence type="ECO:0000313" key="7">
    <source>
        <dbReference type="EMBL" id="MDO3425868.1"/>
    </source>
</evidence>
<dbReference type="Proteomes" id="UP001168128">
    <property type="component" value="Unassembled WGS sequence"/>
</dbReference>
<keyword evidence="4 5" id="KW-0472">Membrane</keyword>
<comment type="caution">
    <text evidence="7">The sequence shown here is derived from an EMBL/GenBank/DDBJ whole genome shotgun (WGS) entry which is preliminary data.</text>
</comment>
<evidence type="ECO:0000256" key="2">
    <source>
        <dbReference type="ARBA" id="ARBA00022692"/>
    </source>
</evidence>
<feature type="transmembrane region" description="Helical" evidence="5">
    <location>
        <begin position="12"/>
        <end position="31"/>
    </location>
</feature>
<evidence type="ECO:0000256" key="5">
    <source>
        <dbReference type="SAM" id="Phobius"/>
    </source>
</evidence>
<evidence type="ECO:0000259" key="6">
    <source>
        <dbReference type="Pfam" id="PF06803"/>
    </source>
</evidence>
<protein>
    <submittedName>
        <fullName evidence="7">DUF1232 domain-containing protein</fullName>
    </submittedName>
</protein>
<keyword evidence="8" id="KW-1185">Reference proteome</keyword>
<comment type="subcellular location">
    <subcellularLocation>
        <location evidence="1">Endomembrane system</location>
        <topology evidence="1">Multi-pass membrane protein</topology>
    </subcellularLocation>
</comment>
<sequence>MENKLQPSKKSNKIIPIIIAILGTLYGVSPIDAIPDVVPVVGWIDDLIITGGSLIGLIQAYTEDTNKNLAKIFGILKWSLWLLGGILIVLIAILGITTYNLFK</sequence>
<keyword evidence="3 5" id="KW-1133">Transmembrane helix</keyword>
<evidence type="ECO:0000256" key="1">
    <source>
        <dbReference type="ARBA" id="ARBA00004127"/>
    </source>
</evidence>
<keyword evidence="2 5" id="KW-0812">Transmembrane</keyword>
<dbReference type="RefSeq" id="WP_302716470.1">
    <property type="nucleotide sequence ID" value="NZ_JAULSJ010000020.1"/>
</dbReference>
<name>A0ABT8U466_9FLAO</name>